<feature type="transmembrane region" description="Helical" evidence="7">
    <location>
        <begin position="327"/>
        <end position="348"/>
    </location>
</feature>
<feature type="region of interest" description="Disordered" evidence="6">
    <location>
        <begin position="400"/>
        <end position="491"/>
    </location>
</feature>
<keyword evidence="9" id="KW-1185">Reference proteome</keyword>
<protein>
    <recommendedName>
        <fullName evidence="10">Ethylene-insensitive protein 2</fullName>
    </recommendedName>
</protein>
<dbReference type="AlphaFoldDB" id="A0AAQ3WGD5"/>
<dbReference type="PANTHER" id="PTHR11706">
    <property type="entry name" value="SOLUTE CARRIER PROTEIN FAMILY 11 MEMBER"/>
    <property type="match status" value="1"/>
</dbReference>
<evidence type="ECO:0000313" key="9">
    <source>
        <dbReference type="Proteomes" id="UP001341281"/>
    </source>
</evidence>
<dbReference type="GO" id="GO:0009873">
    <property type="term" value="P:ethylene-activated signaling pathway"/>
    <property type="evidence" value="ECO:0007669"/>
    <property type="project" value="InterPro"/>
</dbReference>
<evidence type="ECO:0000256" key="2">
    <source>
        <dbReference type="ARBA" id="ARBA00009965"/>
    </source>
</evidence>
<feature type="transmembrane region" description="Helical" evidence="7">
    <location>
        <begin position="121"/>
        <end position="140"/>
    </location>
</feature>
<keyword evidence="5 7" id="KW-0472">Membrane</keyword>
<feature type="compositionally biased region" description="Basic and acidic residues" evidence="6">
    <location>
        <begin position="453"/>
        <end position="472"/>
    </location>
</feature>
<dbReference type="PIRSF" id="PIRSF037378">
    <property type="entry name" value="EIN2"/>
    <property type="match status" value="1"/>
</dbReference>
<reference evidence="8 9" key="1">
    <citation type="submission" date="2024-02" db="EMBL/GenBank/DDBJ databases">
        <title>High-quality chromosome-scale genome assembly of Pensacola bahiagrass (Paspalum notatum Flugge var. saurae).</title>
        <authorList>
            <person name="Vega J.M."/>
            <person name="Podio M."/>
            <person name="Orjuela J."/>
            <person name="Siena L.A."/>
            <person name="Pessino S.C."/>
            <person name="Combes M.C."/>
            <person name="Mariac C."/>
            <person name="Albertini E."/>
            <person name="Pupilli F."/>
            <person name="Ortiz J.P.A."/>
            <person name="Leblanc O."/>
        </authorList>
    </citation>
    <scope>NUCLEOTIDE SEQUENCE [LARGE SCALE GENOMIC DNA]</scope>
    <source>
        <strain evidence="8">R1</strain>
        <tissue evidence="8">Leaf</tissue>
    </source>
</reference>
<feature type="compositionally biased region" description="Basic and acidic residues" evidence="6">
    <location>
        <begin position="480"/>
        <end position="491"/>
    </location>
</feature>
<dbReference type="Proteomes" id="UP001341281">
    <property type="component" value="Chromosome 02"/>
</dbReference>
<dbReference type="Pfam" id="PF01566">
    <property type="entry name" value="Nramp"/>
    <property type="match status" value="2"/>
</dbReference>
<evidence type="ECO:0000313" key="8">
    <source>
        <dbReference type="EMBL" id="WVZ60193.1"/>
    </source>
</evidence>
<feature type="transmembrane region" description="Helical" evidence="7">
    <location>
        <begin position="285"/>
        <end position="307"/>
    </location>
</feature>
<comment type="similarity">
    <text evidence="2">Belongs to the NRAMP (TC 2.A.55) family.</text>
</comment>
<keyword evidence="3 7" id="KW-0812">Transmembrane</keyword>
<sequence length="1065" mass="116917">MPPPAVLPCECHPPILPGPSPRDVLTLPPGLHVLAARHHHPAASILALYNLWSSATRRSISILALARRRRLSPIEICRLEYSKVICVALGLQASISLLTSELTMIAGVAVGFNLLFEYDNLITSICFASVVVNMLPYTLSRLDKKVAGMFNACIAGFTLLCFVLGLLISHPQTQVNVNVMFPKLSGERAYSLMALLGANIIAHNFYTHSSFVQVFTNPAAPIVLLVILLFSSHIISLTCIVSSDVISENLFGIKLPLSAHHLLPKGFAMILTIYCAKVAGPEGIYQSLIMCPVIQAMLVPSSVIPILRVSSSRLLMGRYRISLYVEILAFLAFLLALFTNIIFTAEILFGDSTWTNNLKGDPGSPVVLPYSVVVLISCVSLAFTLILAVTPLKSASDEAEAQFSSDHSQRETSDITHREAASQEESVHEEVQSCPAEAVPIGSRDGHKKSAHEHKNCAHEEIRRSSDTVPREGHKKSAHEHKNWAHGEIRRSSVDAVPRGSFEDNQKSAFVAPLSSFQKKGTTKESDCGAQQLIEDTVINPEAQPSPSIIHEESVGVEWTEPVPESCAGIIVEHSTEKSFETKAANEKVVEAEADVFKDKETETGAMASSTWSQSMRLQNIDIPSSGRNAELCSNVNTPCYSDNQFYQPATFHGYHLSKYLSGMNTIRGAHSRIQMDPRQLPRSSESYTPSYTDTVMHDHYQNVLGSLSASSSRSPTVNRLSTRVDERSCYDPKSIGGSGSVGESPYSKKYHSSPDISSVIAASRNAVLNEAKWSGPVANMLYLSRLASEKSQYVDSTTSSSSQLALSDLSQHNVQRDVLSTQSSMDTNTNSLRMQQPSEQLFGVPSAELNKNNVNTGQRSSSVIKDDISYTEFEDGLLQYFRFCIMKLLKLDGSRWIFMQNGGCDEKLIDHVFEAERLSYEETGDDRDANGMRRLPNCGDDCVWGAPLVVSFGVWCIHRVLDLSLVESRPELWGKYTYVLNRLQAANMEPPKFQTDGLLFDLITFTTAARILEVIKDVEQAVSGRKGRSGTAAGAVAFPKGKENLASVLKRYKRRLSSMPSAGQ</sequence>
<dbReference type="GO" id="GO:0005886">
    <property type="term" value="C:plasma membrane"/>
    <property type="evidence" value="ECO:0007669"/>
    <property type="project" value="TreeGrafter"/>
</dbReference>
<accession>A0AAQ3WGD5</accession>
<feature type="transmembrane region" description="Helical" evidence="7">
    <location>
        <begin position="146"/>
        <end position="168"/>
    </location>
</feature>
<proteinExistence type="inferred from homology"/>
<dbReference type="GO" id="GO:0034755">
    <property type="term" value="P:iron ion transmembrane transport"/>
    <property type="evidence" value="ECO:0007669"/>
    <property type="project" value="TreeGrafter"/>
</dbReference>
<evidence type="ECO:0000256" key="7">
    <source>
        <dbReference type="SAM" id="Phobius"/>
    </source>
</evidence>
<dbReference type="GO" id="GO:0005384">
    <property type="term" value="F:manganese ion transmembrane transporter activity"/>
    <property type="evidence" value="ECO:0007669"/>
    <property type="project" value="TreeGrafter"/>
</dbReference>
<feature type="transmembrane region" description="Helical" evidence="7">
    <location>
        <begin position="368"/>
        <end position="389"/>
    </location>
</feature>
<feature type="transmembrane region" description="Helical" evidence="7">
    <location>
        <begin position="218"/>
        <end position="241"/>
    </location>
</feature>
<dbReference type="InterPro" id="IPR001046">
    <property type="entry name" value="NRAMP_fam"/>
</dbReference>
<dbReference type="GO" id="GO:0015086">
    <property type="term" value="F:cadmium ion transmembrane transporter activity"/>
    <property type="evidence" value="ECO:0007669"/>
    <property type="project" value="TreeGrafter"/>
</dbReference>
<feature type="transmembrane region" description="Helical" evidence="7">
    <location>
        <begin position="262"/>
        <end position="279"/>
    </location>
</feature>
<feature type="region of interest" description="Disordered" evidence="6">
    <location>
        <begin position="707"/>
        <end position="754"/>
    </location>
</feature>
<evidence type="ECO:0000256" key="1">
    <source>
        <dbReference type="ARBA" id="ARBA00004141"/>
    </source>
</evidence>
<evidence type="ECO:0008006" key="10">
    <source>
        <dbReference type="Google" id="ProtNLM"/>
    </source>
</evidence>
<feature type="compositionally biased region" description="Polar residues" evidence="6">
    <location>
        <begin position="682"/>
        <end position="693"/>
    </location>
</feature>
<comment type="subcellular location">
    <subcellularLocation>
        <location evidence="1">Membrane</location>
        <topology evidence="1">Multi-pass membrane protein</topology>
    </subcellularLocation>
</comment>
<evidence type="ECO:0000256" key="6">
    <source>
        <dbReference type="SAM" id="MobiDB-lite"/>
    </source>
</evidence>
<dbReference type="PANTHER" id="PTHR11706:SF83">
    <property type="entry name" value="ETHYLENE-INSENSITIVE PROTEIN 2"/>
    <property type="match status" value="1"/>
</dbReference>
<feature type="compositionally biased region" description="Basic and acidic residues" evidence="6">
    <location>
        <begin position="407"/>
        <end position="431"/>
    </location>
</feature>
<feature type="region of interest" description="Disordered" evidence="6">
    <location>
        <begin position="673"/>
        <end position="693"/>
    </location>
</feature>
<dbReference type="EMBL" id="CP144746">
    <property type="protein sequence ID" value="WVZ60193.1"/>
    <property type="molecule type" value="Genomic_DNA"/>
</dbReference>
<organism evidence="8 9">
    <name type="scientific">Paspalum notatum var. saurae</name>
    <dbReference type="NCBI Taxonomy" id="547442"/>
    <lineage>
        <taxon>Eukaryota</taxon>
        <taxon>Viridiplantae</taxon>
        <taxon>Streptophyta</taxon>
        <taxon>Embryophyta</taxon>
        <taxon>Tracheophyta</taxon>
        <taxon>Spermatophyta</taxon>
        <taxon>Magnoliopsida</taxon>
        <taxon>Liliopsida</taxon>
        <taxon>Poales</taxon>
        <taxon>Poaceae</taxon>
        <taxon>PACMAD clade</taxon>
        <taxon>Panicoideae</taxon>
        <taxon>Andropogonodae</taxon>
        <taxon>Paspaleae</taxon>
        <taxon>Paspalinae</taxon>
        <taxon>Paspalum</taxon>
    </lineage>
</organism>
<gene>
    <name evidence="8" type="ORF">U9M48_010246</name>
</gene>
<feature type="transmembrane region" description="Helical" evidence="7">
    <location>
        <begin position="189"/>
        <end position="206"/>
    </location>
</feature>
<evidence type="ECO:0000256" key="5">
    <source>
        <dbReference type="ARBA" id="ARBA00023136"/>
    </source>
</evidence>
<dbReference type="InterPro" id="IPR017187">
    <property type="entry name" value="EIN2"/>
</dbReference>
<dbReference type="PRINTS" id="PR00447">
    <property type="entry name" value="NATRESASSCMP"/>
</dbReference>
<keyword evidence="4 7" id="KW-1133">Transmembrane helix</keyword>
<feature type="transmembrane region" description="Helical" evidence="7">
    <location>
        <begin position="95"/>
        <end position="116"/>
    </location>
</feature>
<evidence type="ECO:0000256" key="4">
    <source>
        <dbReference type="ARBA" id="ARBA00022989"/>
    </source>
</evidence>
<name>A0AAQ3WGD5_PASNO</name>
<evidence type="ECO:0000256" key="3">
    <source>
        <dbReference type="ARBA" id="ARBA00022692"/>
    </source>
</evidence>